<dbReference type="InterPro" id="IPR011033">
    <property type="entry name" value="PRC_barrel-like_sf"/>
</dbReference>
<dbReference type="InterPro" id="IPR056792">
    <property type="entry name" value="PRC_RimM"/>
</dbReference>
<proteinExistence type="inferred from homology"/>
<dbReference type="HAMAP" id="MF_00014">
    <property type="entry name" value="Ribosome_mat_RimM"/>
    <property type="match status" value="1"/>
</dbReference>
<gene>
    <name evidence="5 8" type="primary">rimM</name>
    <name evidence="8" type="ORF">Q3M24_12265</name>
</gene>
<evidence type="ECO:0000259" key="7">
    <source>
        <dbReference type="Pfam" id="PF24986"/>
    </source>
</evidence>
<sequence length="178" mass="19828">MSDAGSYKDFVPVGKVTKAHSIRGEIKVYPFSGSPEAMLRYKELLLATEEGASPLSYQVERARIQKNSVLLQLKGCSDRNAAEKLVQAQVYVHNSALPKLQPDEFYLRDLEGKLLKTEDGQTVGRVTGFLMNSLQDLICVTGKEEEYLIPLVPEFIQAINKEEVTVSLPQGLLEINSR</sequence>
<evidence type="ECO:0000313" key="8">
    <source>
        <dbReference type="EMBL" id="XCN71091.1"/>
    </source>
</evidence>
<dbReference type="PANTHER" id="PTHR33692:SF1">
    <property type="entry name" value="RIBOSOME MATURATION FACTOR RIMM"/>
    <property type="match status" value="1"/>
</dbReference>
<dbReference type="SUPFAM" id="SSF50447">
    <property type="entry name" value="Translation proteins"/>
    <property type="match status" value="1"/>
</dbReference>
<dbReference type="PANTHER" id="PTHR33692">
    <property type="entry name" value="RIBOSOME MATURATION FACTOR RIMM"/>
    <property type="match status" value="1"/>
</dbReference>
<dbReference type="GO" id="GO:0006364">
    <property type="term" value="P:rRNA processing"/>
    <property type="evidence" value="ECO:0007669"/>
    <property type="project" value="UniProtKB-UniRule"/>
</dbReference>
<reference evidence="8" key="1">
    <citation type="journal article" date="2024" name="Syst. Appl. Microbiol.">
        <title>First single-strain enrichments of Electrothrix cable bacteria, description of E. aestuarii sp. nov. and E. rattekaaiensis sp. nov., and proposal of a cable bacteria taxonomy following the rules of the SeqCode.</title>
        <authorList>
            <person name="Plum-Jensen L.E."/>
            <person name="Schramm A."/>
            <person name="Marshall I.P.G."/>
        </authorList>
    </citation>
    <scope>NUCLEOTIDE SEQUENCE</scope>
    <source>
        <strain evidence="8">Rat1</strain>
    </source>
</reference>
<evidence type="ECO:0000259" key="6">
    <source>
        <dbReference type="Pfam" id="PF01782"/>
    </source>
</evidence>
<dbReference type="GO" id="GO:0043022">
    <property type="term" value="F:ribosome binding"/>
    <property type="evidence" value="ECO:0007669"/>
    <property type="project" value="InterPro"/>
</dbReference>
<dbReference type="Gene3D" id="2.30.30.240">
    <property type="entry name" value="PRC-barrel domain"/>
    <property type="match status" value="1"/>
</dbReference>
<accession>A0AAU8LPZ0</accession>
<dbReference type="GO" id="GO:0005737">
    <property type="term" value="C:cytoplasm"/>
    <property type="evidence" value="ECO:0007669"/>
    <property type="project" value="UniProtKB-SubCell"/>
</dbReference>
<dbReference type="Gene3D" id="2.40.30.60">
    <property type="entry name" value="RimM"/>
    <property type="match status" value="1"/>
</dbReference>
<keyword evidence="2 5" id="KW-0690">Ribosome biogenesis</keyword>
<dbReference type="KEGG" id="eaj:Q3M24_12265"/>
<dbReference type="InterPro" id="IPR002676">
    <property type="entry name" value="RimM_N"/>
</dbReference>
<comment type="domain">
    <text evidence="5">The PRC barrel domain binds ribosomal protein uS19.</text>
</comment>
<dbReference type="EMBL" id="CP159373">
    <property type="protein sequence ID" value="XCN71091.1"/>
    <property type="molecule type" value="Genomic_DNA"/>
</dbReference>
<dbReference type="SUPFAM" id="SSF50346">
    <property type="entry name" value="PRC-barrel domain"/>
    <property type="match status" value="1"/>
</dbReference>
<comment type="function">
    <text evidence="5">An accessory protein needed during the final step in the assembly of 30S ribosomal subunit, possibly for assembly of the head region. Essential for efficient processing of 16S rRNA. May be needed both before and after RbfA during the maturation of 16S rRNA. It has affinity for free ribosomal 30S subunits but not for 70S ribosomes.</text>
</comment>
<organism evidence="8">
    <name type="scientific">Candidatus Electrothrix aestuarii</name>
    <dbReference type="NCBI Taxonomy" id="3062594"/>
    <lineage>
        <taxon>Bacteria</taxon>
        <taxon>Pseudomonadati</taxon>
        <taxon>Thermodesulfobacteriota</taxon>
        <taxon>Desulfobulbia</taxon>
        <taxon>Desulfobulbales</taxon>
        <taxon>Desulfobulbaceae</taxon>
        <taxon>Candidatus Electrothrix</taxon>
    </lineage>
</organism>
<comment type="subunit">
    <text evidence="5">Binds ribosomal protein uS19.</text>
</comment>
<evidence type="ECO:0000256" key="5">
    <source>
        <dbReference type="HAMAP-Rule" id="MF_00014"/>
    </source>
</evidence>
<dbReference type="InterPro" id="IPR009000">
    <property type="entry name" value="Transl_B-barrel_sf"/>
</dbReference>
<dbReference type="GO" id="GO:0005840">
    <property type="term" value="C:ribosome"/>
    <property type="evidence" value="ECO:0007669"/>
    <property type="project" value="InterPro"/>
</dbReference>
<evidence type="ECO:0000256" key="1">
    <source>
        <dbReference type="ARBA" id="ARBA00022490"/>
    </source>
</evidence>
<comment type="subcellular location">
    <subcellularLocation>
        <location evidence="5">Cytoplasm</location>
    </subcellularLocation>
</comment>
<dbReference type="Pfam" id="PF01782">
    <property type="entry name" value="RimM"/>
    <property type="match status" value="1"/>
</dbReference>
<reference evidence="8" key="2">
    <citation type="submission" date="2024-06" db="EMBL/GenBank/DDBJ databases">
        <authorList>
            <person name="Plum-Jensen L.E."/>
            <person name="Schramm A."/>
            <person name="Marshall I.P.G."/>
        </authorList>
    </citation>
    <scope>NUCLEOTIDE SEQUENCE</scope>
    <source>
        <strain evidence="8">Rat1</strain>
    </source>
</reference>
<evidence type="ECO:0000256" key="2">
    <source>
        <dbReference type="ARBA" id="ARBA00022517"/>
    </source>
</evidence>
<keyword evidence="3 5" id="KW-0698">rRNA processing</keyword>
<evidence type="ECO:0000256" key="3">
    <source>
        <dbReference type="ARBA" id="ARBA00022552"/>
    </source>
</evidence>
<feature type="domain" description="Ribosome maturation factor RimM PRC barrel" evidence="7">
    <location>
        <begin position="109"/>
        <end position="172"/>
    </location>
</feature>
<dbReference type="InterPro" id="IPR036976">
    <property type="entry name" value="RimM_N_sf"/>
</dbReference>
<dbReference type="GO" id="GO:0042274">
    <property type="term" value="P:ribosomal small subunit biogenesis"/>
    <property type="evidence" value="ECO:0007669"/>
    <property type="project" value="UniProtKB-UniRule"/>
</dbReference>
<keyword evidence="4 5" id="KW-0143">Chaperone</keyword>
<dbReference type="NCBIfam" id="TIGR02273">
    <property type="entry name" value="16S_RimM"/>
    <property type="match status" value="1"/>
</dbReference>
<protein>
    <recommendedName>
        <fullName evidence="5">Ribosome maturation factor RimM</fullName>
    </recommendedName>
</protein>
<evidence type="ECO:0000256" key="4">
    <source>
        <dbReference type="ARBA" id="ARBA00023186"/>
    </source>
</evidence>
<dbReference type="AlphaFoldDB" id="A0AAU8LPZ0"/>
<keyword evidence="1 5" id="KW-0963">Cytoplasm</keyword>
<name>A0AAU8LPZ0_9BACT</name>
<comment type="similarity">
    <text evidence="5">Belongs to the RimM family.</text>
</comment>
<dbReference type="InterPro" id="IPR011961">
    <property type="entry name" value="RimM"/>
</dbReference>
<feature type="domain" description="RimM N-terminal" evidence="6">
    <location>
        <begin position="13"/>
        <end position="95"/>
    </location>
</feature>
<dbReference type="Pfam" id="PF24986">
    <property type="entry name" value="PRC_RimM"/>
    <property type="match status" value="1"/>
</dbReference>